<reference evidence="3" key="1">
    <citation type="submission" date="2021-02" db="EMBL/GenBank/DDBJ databases">
        <authorList>
            <person name="Dougan E. K."/>
            <person name="Rhodes N."/>
            <person name="Thang M."/>
            <person name="Chan C."/>
        </authorList>
    </citation>
    <scope>NUCLEOTIDE SEQUENCE</scope>
</reference>
<proteinExistence type="predicted"/>
<dbReference type="AlphaFoldDB" id="A0A813JA84"/>
<dbReference type="EMBL" id="CAJNNW010024448">
    <property type="protein sequence ID" value="CAE8672481.1"/>
    <property type="molecule type" value="Genomic_DNA"/>
</dbReference>
<feature type="compositionally biased region" description="Low complexity" evidence="1">
    <location>
        <begin position="262"/>
        <end position="276"/>
    </location>
</feature>
<evidence type="ECO:0000313" key="3">
    <source>
        <dbReference type="EMBL" id="CAE8672481.1"/>
    </source>
</evidence>
<keyword evidence="2" id="KW-0732">Signal</keyword>
<accession>A0A813JA84</accession>
<feature type="signal peptide" evidence="2">
    <location>
        <begin position="1"/>
        <end position="22"/>
    </location>
</feature>
<organism evidence="3 4">
    <name type="scientific">Polarella glacialis</name>
    <name type="common">Dinoflagellate</name>
    <dbReference type="NCBI Taxonomy" id="89957"/>
    <lineage>
        <taxon>Eukaryota</taxon>
        <taxon>Sar</taxon>
        <taxon>Alveolata</taxon>
        <taxon>Dinophyceae</taxon>
        <taxon>Suessiales</taxon>
        <taxon>Suessiaceae</taxon>
        <taxon>Polarella</taxon>
    </lineage>
</organism>
<comment type="caution">
    <text evidence="3">The sequence shown here is derived from an EMBL/GenBank/DDBJ whole genome shotgun (WGS) entry which is preliminary data.</text>
</comment>
<name>A0A813JA84_POLGL</name>
<evidence type="ECO:0000256" key="2">
    <source>
        <dbReference type="SAM" id="SignalP"/>
    </source>
</evidence>
<feature type="chain" id="PRO_5032281837" evidence="2">
    <location>
        <begin position="23"/>
        <end position="344"/>
    </location>
</feature>
<sequence>MKSLCTPFRLLLAALIPFLVASLDNQCKDPLFSAHWFGQAGSATHEAPGSVKPLNSIPTVKTGLVRCPKYNGQASCCSPDFEQVQLQHFNDFRSMIFPSKLARVIENRQSILDVENTAAYAVATIVEKEQFGLALERFNPVLTAEVHADCFSALLAYTAGMNCFACRPDWFIYVTVLARAVVRVHVDPSVCVNLWIRCENFGKAAGQLKQAILDSPLAKQAKRPVEDLDMFFDQQALCNWIHDEVALHPFRQPSEGEREAAPSSGPTSLLSDSSSSSEEDGRRLQASGLFDVMSEGLTSGFNVEWRGLAGPSSLAVHSSTYSWAHLWSVSIGFSLAIGRRGDDH</sequence>
<evidence type="ECO:0000256" key="1">
    <source>
        <dbReference type="SAM" id="MobiDB-lite"/>
    </source>
</evidence>
<gene>
    <name evidence="3" type="ORF">PGLA2088_LOCUS18092</name>
</gene>
<dbReference type="Proteomes" id="UP000626109">
    <property type="component" value="Unassembled WGS sequence"/>
</dbReference>
<protein>
    <submittedName>
        <fullName evidence="3">Uncharacterized protein</fullName>
    </submittedName>
</protein>
<evidence type="ECO:0000313" key="4">
    <source>
        <dbReference type="Proteomes" id="UP000626109"/>
    </source>
</evidence>
<feature type="region of interest" description="Disordered" evidence="1">
    <location>
        <begin position="253"/>
        <end position="280"/>
    </location>
</feature>